<dbReference type="Proteomes" id="UP000604241">
    <property type="component" value="Unassembled WGS sequence"/>
</dbReference>
<evidence type="ECO:0000256" key="3">
    <source>
        <dbReference type="ARBA" id="ARBA00023121"/>
    </source>
</evidence>
<keyword evidence="2" id="KW-0333">Golgi apparatus</keyword>
<dbReference type="InterPro" id="IPR038261">
    <property type="entry name" value="GPP34-like_sf"/>
</dbReference>
<keyword evidence="4" id="KW-0472">Membrane</keyword>
<keyword evidence="3" id="KW-0446">Lipid-binding</keyword>
<organism evidence="5 6">
    <name type="scientific">Cellulomonas avistercoris</name>
    <dbReference type="NCBI Taxonomy" id="2762242"/>
    <lineage>
        <taxon>Bacteria</taxon>
        <taxon>Bacillati</taxon>
        <taxon>Actinomycetota</taxon>
        <taxon>Actinomycetes</taxon>
        <taxon>Micrococcales</taxon>
        <taxon>Cellulomonadaceae</taxon>
        <taxon>Cellulomonas</taxon>
    </lineage>
</organism>
<evidence type="ECO:0000256" key="2">
    <source>
        <dbReference type="ARBA" id="ARBA00023034"/>
    </source>
</evidence>
<evidence type="ECO:0000256" key="4">
    <source>
        <dbReference type="ARBA" id="ARBA00023136"/>
    </source>
</evidence>
<dbReference type="InterPro" id="IPR008628">
    <property type="entry name" value="GPP34-like"/>
</dbReference>
<protein>
    <submittedName>
        <fullName evidence="5">GPP34 family phosphoprotein</fullName>
    </submittedName>
</protein>
<dbReference type="PANTHER" id="PTHR12704:SF2">
    <property type="entry name" value="GOLGI PHOSPHOPROTEIN 3 HOMOLOG SAURON"/>
    <property type="match status" value="1"/>
</dbReference>
<proteinExistence type="predicted"/>
<keyword evidence="6" id="KW-1185">Reference proteome</keyword>
<comment type="subcellular location">
    <subcellularLocation>
        <location evidence="1">Golgi apparatus membrane</location>
        <topology evidence="1">Peripheral membrane protein</topology>
        <orientation evidence="1">Cytoplasmic side</orientation>
    </subcellularLocation>
</comment>
<comment type="caution">
    <text evidence="5">The sequence shown here is derived from an EMBL/GenBank/DDBJ whole genome shotgun (WGS) entry which is preliminary data.</text>
</comment>
<dbReference type="Pfam" id="PF05719">
    <property type="entry name" value="GPP34"/>
    <property type="match status" value="1"/>
</dbReference>
<evidence type="ECO:0000313" key="6">
    <source>
        <dbReference type="Proteomes" id="UP000604241"/>
    </source>
</evidence>
<dbReference type="Gene3D" id="1.10.3630.10">
    <property type="entry name" value="yeast vps74-n-term truncation variant domain like"/>
    <property type="match status" value="1"/>
</dbReference>
<reference evidence="5 6" key="1">
    <citation type="submission" date="2020-08" db="EMBL/GenBank/DDBJ databases">
        <title>A Genomic Blueprint of the Chicken Gut Microbiome.</title>
        <authorList>
            <person name="Gilroy R."/>
            <person name="Ravi A."/>
            <person name="Getino M."/>
            <person name="Pursley I."/>
            <person name="Horton D.L."/>
            <person name="Alikhan N.-F."/>
            <person name="Baker D."/>
            <person name="Gharbi K."/>
            <person name="Hall N."/>
            <person name="Watson M."/>
            <person name="Adriaenssens E.M."/>
            <person name="Foster-Nyarko E."/>
            <person name="Jarju S."/>
            <person name="Secka A."/>
            <person name="Antonio M."/>
            <person name="Oren A."/>
            <person name="Chaudhuri R."/>
            <person name="La Ragione R.M."/>
            <person name="Hildebrand F."/>
            <person name="Pallen M.J."/>
        </authorList>
    </citation>
    <scope>NUCLEOTIDE SEQUENCE [LARGE SCALE GENOMIC DNA]</scope>
    <source>
        <strain evidence="5 6">Sa3CUA2</strain>
    </source>
</reference>
<dbReference type="EMBL" id="JACSQV010000016">
    <property type="protein sequence ID" value="MBD7919868.1"/>
    <property type="molecule type" value="Genomic_DNA"/>
</dbReference>
<dbReference type="RefSeq" id="WP_191784516.1">
    <property type="nucleotide sequence ID" value="NZ_JACSQV010000016.1"/>
</dbReference>
<sequence>MIVAEDVLLLLTDDTTGRSLVDGTRRDIAVAGAVIAELAAAGRLEAVASDGLFSRTTLRVVDAAPLGDEVLDEALARAAGPGSASPTAVLDRIRKGLRERLYVRLVERGVLRLVEGRVLGIFPTTTWPAADSLHEAEVRRGLHEVLVVGRAPTPHEASLVALLSAVDAVAKVLPGTGLPNRELKARAKQVAAGDVGGEAARKAVEAVQAAVMAGITAATVASTS</sequence>
<accession>A0ABR8QHG8</accession>
<dbReference type="PANTHER" id="PTHR12704">
    <property type="entry name" value="TRANS-GOLGI PROTEIN GMX33"/>
    <property type="match status" value="1"/>
</dbReference>
<gene>
    <name evidence="5" type="ORF">H9657_16470</name>
</gene>
<evidence type="ECO:0000256" key="1">
    <source>
        <dbReference type="ARBA" id="ARBA00004255"/>
    </source>
</evidence>
<evidence type="ECO:0000313" key="5">
    <source>
        <dbReference type="EMBL" id="MBD7919868.1"/>
    </source>
</evidence>
<name>A0ABR8QHG8_9CELL</name>